<name>A0A2P2MS99_RHIMU</name>
<sequence>MRASSNEFPVRHAAYSEGTRNRSRSLSSSSMSALLFTVCISNLLLRVSIDSMSSLICLIFMLKIPSHSSMSSTQFVAASSPRNTSSIKGSVSKMACTLAASRARSSRFNLSENASASPTPMT</sequence>
<dbReference type="AlphaFoldDB" id="A0A2P2MS99"/>
<protein>
    <submittedName>
        <fullName evidence="2">Exocyst complex component SEC3A</fullName>
    </submittedName>
</protein>
<organism evidence="2">
    <name type="scientific">Rhizophora mucronata</name>
    <name type="common">Asiatic mangrove</name>
    <dbReference type="NCBI Taxonomy" id="61149"/>
    <lineage>
        <taxon>Eukaryota</taxon>
        <taxon>Viridiplantae</taxon>
        <taxon>Streptophyta</taxon>
        <taxon>Embryophyta</taxon>
        <taxon>Tracheophyta</taxon>
        <taxon>Spermatophyta</taxon>
        <taxon>Magnoliopsida</taxon>
        <taxon>eudicotyledons</taxon>
        <taxon>Gunneridae</taxon>
        <taxon>Pentapetalae</taxon>
        <taxon>rosids</taxon>
        <taxon>fabids</taxon>
        <taxon>Malpighiales</taxon>
        <taxon>Rhizophoraceae</taxon>
        <taxon>Rhizophora</taxon>
    </lineage>
</organism>
<feature type="region of interest" description="Disordered" evidence="1">
    <location>
        <begin position="102"/>
        <end position="122"/>
    </location>
</feature>
<accession>A0A2P2MS99</accession>
<evidence type="ECO:0000256" key="1">
    <source>
        <dbReference type="SAM" id="MobiDB-lite"/>
    </source>
</evidence>
<proteinExistence type="predicted"/>
<evidence type="ECO:0000313" key="2">
    <source>
        <dbReference type="EMBL" id="MBX33078.1"/>
    </source>
</evidence>
<feature type="compositionally biased region" description="Polar residues" evidence="1">
    <location>
        <begin position="106"/>
        <end position="122"/>
    </location>
</feature>
<dbReference type="EMBL" id="GGEC01052594">
    <property type="protein sequence ID" value="MBX33078.1"/>
    <property type="molecule type" value="Transcribed_RNA"/>
</dbReference>
<reference evidence="2" key="1">
    <citation type="submission" date="2018-02" db="EMBL/GenBank/DDBJ databases">
        <title>Rhizophora mucronata_Transcriptome.</title>
        <authorList>
            <person name="Meera S.P."/>
            <person name="Sreeshan A."/>
            <person name="Augustine A."/>
        </authorList>
    </citation>
    <scope>NUCLEOTIDE SEQUENCE</scope>
    <source>
        <tissue evidence="2">Leaf</tissue>
    </source>
</reference>